<dbReference type="InterPro" id="IPR000834">
    <property type="entry name" value="Peptidase_M14"/>
</dbReference>
<evidence type="ECO:0000256" key="1">
    <source>
        <dbReference type="ARBA" id="ARBA00001947"/>
    </source>
</evidence>
<accession>A0AAU7KDK2</accession>
<feature type="region of interest" description="Disordered" evidence="8">
    <location>
        <begin position="1"/>
        <end position="21"/>
    </location>
</feature>
<dbReference type="GO" id="GO:0008270">
    <property type="term" value="F:zinc ion binding"/>
    <property type="evidence" value="ECO:0007669"/>
    <property type="project" value="InterPro"/>
</dbReference>
<dbReference type="CDD" id="cd00596">
    <property type="entry name" value="Peptidase_M14_like"/>
    <property type="match status" value="1"/>
</dbReference>
<evidence type="ECO:0000256" key="7">
    <source>
        <dbReference type="PROSITE-ProRule" id="PRU01379"/>
    </source>
</evidence>
<gene>
    <name evidence="10" type="ORF">NFG58_12860</name>
</gene>
<dbReference type="PANTHER" id="PTHR11705">
    <property type="entry name" value="PROTEASE FAMILY M14 CARBOXYPEPTIDASE A,B"/>
    <property type="match status" value="1"/>
</dbReference>
<feature type="active site" description="Proton donor/acceptor" evidence="7">
    <location>
        <position position="486"/>
    </location>
</feature>
<dbReference type="EMBL" id="CP098827">
    <property type="protein sequence ID" value="XBO69517.1"/>
    <property type="molecule type" value="Genomic_DNA"/>
</dbReference>
<feature type="domain" description="Peptidase M14" evidence="9">
    <location>
        <begin position="247"/>
        <end position="513"/>
    </location>
</feature>
<name>A0AAU7KDK2_9GAMM</name>
<dbReference type="RefSeq" id="WP_348826663.1">
    <property type="nucleotide sequence ID" value="NZ_CP098827.1"/>
</dbReference>
<keyword evidence="4" id="KW-0378">Hydrolase</keyword>
<evidence type="ECO:0000256" key="4">
    <source>
        <dbReference type="ARBA" id="ARBA00022801"/>
    </source>
</evidence>
<evidence type="ECO:0000256" key="2">
    <source>
        <dbReference type="ARBA" id="ARBA00005988"/>
    </source>
</evidence>
<evidence type="ECO:0000256" key="8">
    <source>
        <dbReference type="SAM" id="MobiDB-lite"/>
    </source>
</evidence>
<comment type="cofactor">
    <cofactor evidence="1">
        <name>Zn(2+)</name>
        <dbReference type="ChEBI" id="CHEBI:29105"/>
    </cofactor>
</comment>
<dbReference type="GO" id="GO:0004181">
    <property type="term" value="F:metallocarboxypeptidase activity"/>
    <property type="evidence" value="ECO:0007669"/>
    <property type="project" value="InterPro"/>
</dbReference>
<organism evidence="10">
    <name type="scientific">Halomonas sp. RT37</name>
    <dbReference type="NCBI Taxonomy" id="2950872"/>
    <lineage>
        <taxon>Bacteria</taxon>
        <taxon>Pseudomonadati</taxon>
        <taxon>Pseudomonadota</taxon>
        <taxon>Gammaproteobacteria</taxon>
        <taxon>Oceanospirillales</taxon>
        <taxon>Halomonadaceae</taxon>
        <taxon>Halomonas</taxon>
    </lineage>
</organism>
<evidence type="ECO:0000256" key="3">
    <source>
        <dbReference type="ARBA" id="ARBA00022670"/>
    </source>
</evidence>
<protein>
    <submittedName>
        <fullName evidence="10">M14 family metallopeptidase</fullName>
    </submittedName>
</protein>
<reference evidence="10" key="1">
    <citation type="submission" date="2022-06" db="EMBL/GenBank/DDBJ databases">
        <title>A novel DMS-producing enzyme.</title>
        <authorList>
            <person name="Zhang Y."/>
        </authorList>
    </citation>
    <scope>NUCLEOTIDE SEQUENCE</scope>
    <source>
        <strain evidence="10">RT37</strain>
    </source>
</reference>
<dbReference type="Gene3D" id="3.40.630.10">
    <property type="entry name" value="Zn peptidases"/>
    <property type="match status" value="1"/>
</dbReference>
<dbReference type="GO" id="GO:0006508">
    <property type="term" value="P:proteolysis"/>
    <property type="evidence" value="ECO:0007669"/>
    <property type="project" value="UniProtKB-KW"/>
</dbReference>
<dbReference type="PANTHER" id="PTHR11705:SF143">
    <property type="entry name" value="SLL0236 PROTEIN"/>
    <property type="match status" value="1"/>
</dbReference>
<dbReference type="SMART" id="SM00631">
    <property type="entry name" value="Zn_pept"/>
    <property type="match status" value="1"/>
</dbReference>
<dbReference type="AlphaFoldDB" id="A0AAU7KDK2"/>
<keyword evidence="3" id="KW-0645">Protease</keyword>
<keyword evidence="5" id="KW-0862">Zinc</keyword>
<comment type="similarity">
    <text evidence="2 7">Belongs to the peptidase M14 family.</text>
</comment>
<evidence type="ECO:0000256" key="6">
    <source>
        <dbReference type="ARBA" id="ARBA00023049"/>
    </source>
</evidence>
<evidence type="ECO:0000256" key="5">
    <source>
        <dbReference type="ARBA" id="ARBA00022833"/>
    </source>
</evidence>
<dbReference type="GO" id="GO:0005615">
    <property type="term" value="C:extracellular space"/>
    <property type="evidence" value="ECO:0007669"/>
    <property type="project" value="TreeGrafter"/>
</dbReference>
<dbReference type="Pfam" id="PF00246">
    <property type="entry name" value="Peptidase_M14"/>
    <property type="match status" value="1"/>
</dbReference>
<evidence type="ECO:0000259" key="9">
    <source>
        <dbReference type="PROSITE" id="PS52035"/>
    </source>
</evidence>
<dbReference type="PROSITE" id="PS52035">
    <property type="entry name" value="PEPTIDASE_M14"/>
    <property type="match status" value="1"/>
</dbReference>
<evidence type="ECO:0000313" key="10">
    <source>
        <dbReference type="EMBL" id="XBO69517.1"/>
    </source>
</evidence>
<dbReference type="SUPFAM" id="SSF53187">
    <property type="entry name" value="Zn-dependent exopeptidases"/>
    <property type="match status" value="1"/>
</dbReference>
<keyword evidence="6" id="KW-0482">Metalloprotease</keyword>
<proteinExistence type="inferred from homology"/>
<sequence length="698" mass="76741">MTKYATGNPVLPNGSADPRDLFDNAQNLDVLVNSQEKTEHPDRLGVPRKTWHGMEQDFQQFLVNSGYTGTGAGGAYEDYDADGPLTITALNQLFTKDGEFYRLKPDQELPYTTTDWTTDEVNMVAVGDAALRQELASGVDSGQGGLKVKGAVIYVDSTAELEALPTDALADGQTVHVVDDGPYNWDASQGEFVKQDSELEYLGEKDKLSAVVGDLTEGASDPGVVNTVWEPIAQPPASDFVDTSNGGADSEGFINSLWEPLRAENPGWVSRTTLGKDESSTHNIYKYIFSPQDYDKTVVIGCSTHGSEIMNQIATAYFMREVATNWKGSQLLRWARWKVRWIIIPIVNPWGSSQNPRVRYNSNGVDLNRNWDYRWSQYVGDSAYGHDYKGGSAFSEVETRLFRNLAASHPDAVAIIDSHDFGGPASGIHYPCFGPDYPLSTSRSSVDRLIGNLSKDGEVSSNRSNANPSSFNWFAYNHNVHSWNPEFAPGLVSGVSFDSEDMTAAVRWFGNFYLQAATLYKPTHDTLVGPSARLYTTTTSVSMSSASSYQSVLPEDAFEVETNGFIEVNGHATFATNASGTYPETRVFLKHRFGQDGGYRDIFKSSDSSANIETYGTVDAGGRITLPFSMCIPVFAGIPIRLEPQAYIENIGGSLNRYSAVLRFTPADGPSHTWLFFNEPVDDSNWLRRLPFGDGDPI</sequence>